<accession>A0A803NR97</accession>
<dbReference type="EMBL" id="UZAU01000018">
    <property type="status" value="NOT_ANNOTATED_CDS"/>
    <property type="molecule type" value="Genomic_DNA"/>
</dbReference>
<dbReference type="AlphaFoldDB" id="A0A803NR97"/>
<proteinExistence type="predicted"/>
<dbReference type="Proteomes" id="UP000596661">
    <property type="component" value="Chromosome 1"/>
</dbReference>
<dbReference type="EnsemblPlants" id="evm.model.01.885">
    <property type="protein sequence ID" value="cds.evm.model.01.885"/>
    <property type="gene ID" value="evm.TU.01.885"/>
</dbReference>
<keyword evidence="2" id="KW-1185">Reference proteome</keyword>
<name>A0A803NR97_CANSA</name>
<organism evidence="1 2">
    <name type="scientific">Cannabis sativa</name>
    <name type="common">Hemp</name>
    <name type="synonym">Marijuana</name>
    <dbReference type="NCBI Taxonomy" id="3483"/>
    <lineage>
        <taxon>Eukaryota</taxon>
        <taxon>Viridiplantae</taxon>
        <taxon>Streptophyta</taxon>
        <taxon>Embryophyta</taxon>
        <taxon>Tracheophyta</taxon>
        <taxon>Spermatophyta</taxon>
        <taxon>Magnoliopsida</taxon>
        <taxon>eudicotyledons</taxon>
        <taxon>Gunneridae</taxon>
        <taxon>Pentapetalae</taxon>
        <taxon>rosids</taxon>
        <taxon>fabids</taxon>
        <taxon>Rosales</taxon>
        <taxon>Cannabaceae</taxon>
        <taxon>Cannabis</taxon>
    </lineage>
</organism>
<evidence type="ECO:0000313" key="1">
    <source>
        <dbReference type="EnsemblPlants" id="cds.evm.model.01.885"/>
    </source>
</evidence>
<reference evidence="1" key="1">
    <citation type="submission" date="2018-11" db="EMBL/GenBank/DDBJ databases">
        <authorList>
            <person name="Grassa J C."/>
        </authorList>
    </citation>
    <scope>NUCLEOTIDE SEQUENCE [LARGE SCALE GENOMIC DNA]</scope>
</reference>
<dbReference type="Gramene" id="evm.model.01.885">
    <property type="protein sequence ID" value="cds.evm.model.01.885"/>
    <property type="gene ID" value="evm.TU.01.885"/>
</dbReference>
<reference evidence="1" key="2">
    <citation type="submission" date="2021-03" db="UniProtKB">
        <authorList>
            <consortium name="EnsemblPlants"/>
        </authorList>
    </citation>
    <scope>IDENTIFICATION</scope>
</reference>
<sequence length="136" mass="15766">MDSLIPRGLKRVVTTSQSMHHQASTVVPMVSSKPNMKRVELQPQAHYINHSDDFGSSWAEATRPKIQKSAQLYQHSEDEDESNNYELFVDNVKLPNCPPRQRQRQVRPLFDVAVNINEKSDAFIRSRKEAMRRNFT</sequence>
<protein>
    <submittedName>
        <fullName evidence="1">Uncharacterized protein</fullName>
    </submittedName>
</protein>
<evidence type="ECO:0000313" key="2">
    <source>
        <dbReference type="Proteomes" id="UP000596661"/>
    </source>
</evidence>